<feature type="domain" description="Copper amine oxidase-like N-terminal" evidence="1">
    <location>
        <begin position="11"/>
        <end position="115"/>
    </location>
</feature>
<dbReference type="Pfam" id="PF07833">
    <property type="entry name" value="Cu_amine_oxidN1"/>
    <property type="match status" value="1"/>
</dbReference>
<evidence type="ECO:0000259" key="1">
    <source>
        <dbReference type="Pfam" id="PF07833"/>
    </source>
</evidence>
<dbReference type="Gene3D" id="3.30.457.10">
    <property type="entry name" value="Copper amine oxidase-like, N-terminal domain"/>
    <property type="match status" value="2"/>
</dbReference>
<dbReference type="OrthoDB" id="2503396at2"/>
<comment type="caution">
    <text evidence="2">The sequence shown here is derived from an EMBL/GenBank/DDBJ whole genome shotgun (WGS) entry which is preliminary data.</text>
</comment>
<accession>A0A4Q0VX50</accession>
<name>A0A4Q0VX50_9BACI</name>
<evidence type="ECO:0000313" key="3">
    <source>
        <dbReference type="Proteomes" id="UP000290649"/>
    </source>
</evidence>
<proteinExistence type="predicted"/>
<dbReference type="Proteomes" id="UP000290649">
    <property type="component" value="Unassembled WGS sequence"/>
</dbReference>
<dbReference type="EMBL" id="QOUX01000026">
    <property type="protein sequence ID" value="RXJ02205.1"/>
    <property type="molecule type" value="Genomic_DNA"/>
</dbReference>
<dbReference type="AlphaFoldDB" id="A0A4Q0VX50"/>
<reference evidence="2 3" key="1">
    <citation type="journal article" date="2019" name="Int. J. Syst. Evol. Microbiol.">
        <title>Anaerobacillus alkaliphilus sp. nov., a novel alkaliphilic and moderately halophilic bacterium.</title>
        <authorList>
            <person name="Borsodi A.K."/>
            <person name="Aszalos J.M."/>
            <person name="Bihari P."/>
            <person name="Nagy I."/>
            <person name="Schumann P."/>
            <person name="Sproer C."/>
            <person name="Kovacs A.L."/>
            <person name="Boka K."/>
            <person name="Dobosy P."/>
            <person name="Ovari M."/>
            <person name="Szili-Kovacs T."/>
            <person name="Toth E."/>
        </authorList>
    </citation>
    <scope>NUCLEOTIDE SEQUENCE [LARGE SCALE GENOMIC DNA]</scope>
    <source>
        <strain evidence="2 3">B16-10</strain>
    </source>
</reference>
<evidence type="ECO:0000313" key="2">
    <source>
        <dbReference type="EMBL" id="RXJ02205.1"/>
    </source>
</evidence>
<protein>
    <submittedName>
        <fullName evidence="2">Copper amine oxidase N-terminal domain-containing protein</fullName>
    </submittedName>
</protein>
<dbReference type="SUPFAM" id="SSF55383">
    <property type="entry name" value="Copper amine oxidase, domain N"/>
    <property type="match status" value="1"/>
</dbReference>
<organism evidence="2 3">
    <name type="scientific">Anaerobacillus alkaliphilus</name>
    <dbReference type="NCBI Taxonomy" id="1548597"/>
    <lineage>
        <taxon>Bacteria</taxon>
        <taxon>Bacillati</taxon>
        <taxon>Bacillota</taxon>
        <taxon>Bacilli</taxon>
        <taxon>Bacillales</taxon>
        <taxon>Bacillaceae</taxon>
        <taxon>Anaerobacillus</taxon>
    </lineage>
</organism>
<dbReference type="InterPro" id="IPR036582">
    <property type="entry name" value="Mao_N_sf"/>
</dbReference>
<dbReference type="InterPro" id="IPR012854">
    <property type="entry name" value="Cu_amine_oxidase-like_N"/>
</dbReference>
<keyword evidence="3" id="KW-1185">Reference proteome</keyword>
<sequence>MFVNNSKVIANGNASLLSDPSYLKNGRTLVPLRFVSENLGTNVRWDKKTNKITVYTEGKTIVLTPGSTTVSVNGVATKIEAAPEIKNGRTFVPLRFISEQLKAKVDYKSDDQSITVRK</sequence>
<gene>
    <name evidence="2" type="ORF">DS745_07390</name>
</gene>